<dbReference type="SUPFAM" id="SSF88946">
    <property type="entry name" value="Sigma2 domain of RNA polymerase sigma factors"/>
    <property type="match status" value="1"/>
</dbReference>
<dbReference type="KEGG" id="chya:V22_37060"/>
<dbReference type="Gene3D" id="1.10.1740.10">
    <property type="match status" value="1"/>
</dbReference>
<dbReference type="OrthoDB" id="6383365at2"/>
<dbReference type="Proteomes" id="UP000319976">
    <property type="component" value="Chromosome"/>
</dbReference>
<organism evidence="5 6">
    <name type="scientific">Calycomorphotria hydatis</name>
    <dbReference type="NCBI Taxonomy" id="2528027"/>
    <lineage>
        <taxon>Bacteria</taxon>
        <taxon>Pseudomonadati</taxon>
        <taxon>Planctomycetota</taxon>
        <taxon>Planctomycetia</taxon>
        <taxon>Planctomycetales</taxon>
        <taxon>Planctomycetaceae</taxon>
        <taxon>Calycomorphotria</taxon>
    </lineage>
</organism>
<dbReference type="NCBIfam" id="TIGR02937">
    <property type="entry name" value="sigma70-ECF"/>
    <property type="match status" value="1"/>
</dbReference>
<evidence type="ECO:0000256" key="3">
    <source>
        <dbReference type="ARBA" id="ARBA00023163"/>
    </source>
</evidence>
<proteinExistence type="predicted"/>
<dbReference type="PANTHER" id="PTHR43133:SF51">
    <property type="entry name" value="RNA POLYMERASE SIGMA FACTOR"/>
    <property type="match status" value="1"/>
</dbReference>
<dbReference type="AlphaFoldDB" id="A0A517TDJ6"/>
<dbReference type="InterPro" id="IPR039425">
    <property type="entry name" value="RNA_pol_sigma-70-like"/>
</dbReference>
<dbReference type="RefSeq" id="WP_145265524.1">
    <property type="nucleotide sequence ID" value="NZ_CP036316.1"/>
</dbReference>
<keyword evidence="2" id="KW-0731">Sigma factor</keyword>
<evidence type="ECO:0000259" key="4">
    <source>
        <dbReference type="Pfam" id="PF04542"/>
    </source>
</evidence>
<evidence type="ECO:0000256" key="2">
    <source>
        <dbReference type="ARBA" id="ARBA00023082"/>
    </source>
</evidence>
<dbReference type="InterPro" id="IPR007627">
    <property type="entry name" value="RNA_pol_sigma70_r2"/>
</dbReference>
<sequence>MSDFPHTSQFNFTDKHGENVSVRQLLFTKEFAAAYWDVFGYIMTLVGNRHDADDVMQDVAVVLWEKFDDFEHGTSFRNWAQAIAFRVARAYGRDKSKRTGKAIDDDALIAVAKSQSRARELIELRQSYLEKCLDKLKSDDRKFLLHCESRHGNVANLAREMKESVQDLHYRVRKLRHLVAKCIQHAMSTGGEA</sequence>
<accession>A0A517TDJ6</accession>
<dbReference type="PANTHER" id="PTHR43133">
    <property type="entry name" value="RNA POLYMERASE ECF-TYPE SIGMA FACTO"/>
    <property type="match status" value="1"/>
</dbReference>
<keyword evidence="3" id="KW-0804">Transcription</keyword>
<dbReference type="InterPro" id="IPR013325">
    <property type="entry name" value="RNA_pol_sigma_r2"/>
</dbReference>
<dbReference type="GO" id="GO:0006352">
    <property type="term" value="P:DNA-templated transcription initiation"/>
    <property type="evidence" value="ECO:0007669"/>
    <property type="project" value="InterPro"/>
</dbReference>
<evidence type="ECO:0000313" key="5">
    <source>
        <dbReference type="EMBL" id="QDT66439.1"/>
    </source>
</evidence>
<keyword evidence="6" id="KW-1185">Reference proteome</keyword>
<dbReference type="EMBL" id="CP036316">
    <property type="protein sequence ID" value="QDT66439.1"/>
    <property type="molecule type" value="Genomic_DNA"/>
</dbReference>
<evidence type="ECO:0000313" key="6">
    <source>
        <dbReference type="Proteomes" id="UP000319976"/>
    </source>
</evidence>
<dbReference type="GO" id="GO:0016987">
    <property type="term" value="F:sigma factor activity"/>
    <property type="evidence" value="ECO:0007669"/>
    <property type="project" value="UniProtKB-KW"/>
</dbReference>
<name>A0A517TDJ6_9PLAN</name>
<gene>
    <name evidence="5" type="ORF">V22_37060</name>
</gene>
<evidence type="ECO:0000256" key="1">
    <source>
        <dbReference type="ARBA" id="ARBA00023015"/>
    </source>
</evidence>
<keyword evidence="1" id="KW-0805">Transcription regulation</keyword>
<dbReference type="Pfam" id="PF04542">
    <property type="entry name" value="Sigma70_r2"/>
    <property type="match status" value="1"/>
</dbReference>
<dbReference type="InterPro" id="IPR014284">
    <property type="entry name" value="RNA_pol_sigma-70_dom"/>
</dbReference>
<feature type="domain" description="RNA polymerase sigma-70 region 2" evidence="4">
    <location>
        <begin position="37"/>
        <end position="97"/>
    </location>
</feature>
<reference evidence="5 6" key="1">
    <citation type="submission" date="2019-02" db="EMBL/GenBank/DDBJ databases">
        <title>Deep-cultivation of Planctomycetes and their phenomic and genomic characterization uncovers novel biology.</title>
        <authorList>
            <person name="Wiegand S."/>
            <person name="Jogler M."/>
            <person name="Boedeker C."/>
            <person name="Pinto D."/>
            <person name="Vollmers J."/>
            <person name="Rivas-Marin E."/>
            <person name="Kohn T."/>
            <person name="Peeters S.H."/>
            <person name="Heuer A."/>
            <person name="Rast P."/>
            <person name="Oberbeckmann S."/>
            <person name="Bunk B."/>
            <person name="Jeske O."/>
            <person name="Meyerdierks A."/>
            <person name="Storesund J.E."/>
            <person name="Kallscheuer N."/>
            <person name="Luecker S."/>
            <person name="Lage O.M."/>
            <person name="Pohl T."/>
            <person name="Merkel B.J."/>
            <person name="Hornburger P."/>
            <person name="Mueller R.-W."/>
            <person name="Bruemmer F."/>
            <person name="Labrenz M."/>
            <person name="Spormann A.M."/>
            <person name="Op den Camp H."/>
            <person name="Overmann J."/>
            <person name="Amann R."/>
            <person name="Jetten M.S.M."/>
            <person name="Mascher T."/>
            <person name="Medema M.H."/>
            <person name="Devos D.P."/>
            <person name="Kaster A.-K."/>
            <person name="Ovreas L."/>
            <person name="Rohde M."/>
            <person name="Galperin M.Y."/>
            <person name="Jogler C."/>
        </authorList>
    </citation>
    <scope>NUCLEOTIDE SEQUENCE [LARGE SCALE GENOMIC DNA]</scope>
    <source>
        <strain evidence="5 6">V22</strain>
    </source>
</reference>
<protein>
    <submittedName>
        <fullName evidence="5">RNA polymerase sigma factor</fullName>
    </submittedName>
</protein>